<sequence length="307" mass="34635">MPHTVVEVPKGDEGLSVGRQLTRLVRVPQSIQPFHGGVQEQIERLIQEGHLSCYVLSRGEKDRISLGLTRKEAEEVEMTRGERRDEGRGRIDTWHLGVITTISGGGASMAEGNSSRRRRVRDVLAVHMKANTTPLLVITFSERDMRHGAPWQDEPMVISIVTVEYKVEWVLIDQGSSANILYWLYGFASEQVMINGVIKLKTLFGEPGHACSISVLYTVVDVEVTYNIVMGRPTLNKLGGVVSTLHLCMKYSMGQEVGRIWADHRFVWHCFEDSLRIGSRLSWAKESAVNMLDLDLDPRCELEHERP</sequence>
<proteinExistence type="predicted"/>
<comment type="caution">
    <text evidence="1">The sequence shown here is derived from an EMBL/GenBank/DDBJ whole genome shotgun (WGS) entry which is preliminary data.</text>
</comment>
<organism evidence="1 2">
    <name type="scientific">Mucuna pruriens</name>
    <name type="common">Velvet bean</name>
    <name type="synonym">Dolichos pruriens</name>
    <dbReference type="NCBI Taxonomy" id="157652"/>
    <lineage>
        <taxon>Eukaryota</taxon>
        <taxon>Viridiplantae</taxon>
        <taxon>Streptophyta</taxon>
        <taxon>Embryophyta</taxon>
        <taxon>Tracheophyta</taxon>
        <taxon>Spermatophyta</taxon>
        <taxon>Magnoliopsida</taxon>
        <taxon>eudicotyledons</taxon>
        <taxon>Gunneridae</taxon>
        <taxon>Pentapetalae</taxon>
        <taxon>rosids</taxon>
        <taxon>fabids</taxon>
        <taxon>Fabales</taxon>
        <taxon>Fabaceae</taxon>
        <taxon>Papilionoideae</taxon>
        <taxon>50 kb inversion clade</taxon>
        <taxon>NPAAA clade</taxon>
        <taxon>indigoferoid/millettioid clade</taxon>
        <taxon>Phaseoleae</taxon>
        <taxon>Mucuna</taxon>
    </lineage>
</organism>
<evidence type="ECO:0000313" key="1">
    <source>
        <dbReference type="EMBL" id="RDX98109.1"/>
    </source>
</evidence>
<keyword evidence="2" id="KW-1185">Reference proteome</keyword>
<evidence type="ECO:0000313" key="2">
    <source>
        <dbReference type="Proteomes" id="UP000257109"/>
    </source>
</evidence>
<reference evidence="1" key="1">
    <citation type="submission" date="2018-05" db="EMBL/GenBank/DDBJ databases">
        <title>Draft genome of Mucuna pruriens seed.</title>
        <authorList>
            <person name="Nnadi N.E."/>
            <person name="Vos R."/>
            <person name="Hasami M.H."/>
            <person name="Devisetty U.K."/>
            <person name="Aguiy J.C."/>
        </authorList>
    </citation>
    <scope>NUCLEOTIDE SEQUENCE [LARGE SCALE GENOMIC DNA]</scope>
    <source>
        <strain evidence="1">JCA_2017</strain>
    </source>
</reference>
<dbReference type="PANTHER" id="PTHR33240">
    <property type="entry name" value="OS08G0508500 PROTEIN"/>
    <property type="match status" value="1"/>
</dbReference>
<name>A0A371H5P2_MUCPR</name>
<gene>
    <name evidence="1" type="ORF">CR513_19022</name>
</gene>
<accession>A0A371H5P2</accession>
<protein>
    <submittedName>
        <fullName evidence="1">Uncharacterized protein</fullName>
    </submittedName>
</protein>
<dbReference type="AlphaFoldDB" id="A0A371H5P2"/>
<feature type="non-terminal residue" evidence="1">
    <location>
        <position position="1"/>
    </location>
</feature>
<dbReference type="Proteomes" id="UP000257109">
    <property type="component" value="Unassembled WGS sequence"/>
</dbReference>
<dbReference type="EMBL" id="QJKJ01003508">
    <property type="protein sequence ID" value="RDX98109.1"/>
    <property type="molecule type" value="Genomic_DNA"/>
</dbReference>
<dbReference type="PANTHER" id="PTHR33240:SF17">
    <property type="entry name" value="EUKARYOTIC PEPTIDE CHAIN RELEASE FACTOR GTP-BINDING SUBUNIT-LIKE"/>
    <property type="match status" value="1"/>
</dbReference>